<protein>
    <submittedName>
        <fullName evidence="3">Pyridoxal 4-dehydrogenase</fullName>
        <ecNumber evidence="3">1.1.1.107</ecNumber>
    </submittedName>
</protein>
<dbReference type="PRINTS" id="PR00081">
    <property type="entry name" value="GDHRDH"/>
</dbReference>
<proteinExistence type="inferred from homology"/>
<dbReference type="PANTHER" id="PTHR43899:SF13">
    <property type="entry name" value="RH59310P"/>
    <property type="match status" value="1"/>
</dbReference>
<dbReference type="GO" id="GO:0050235">
    <property type="term" value="F:pyridoxal 4-dehydrogenase activity"/>
    <property type="evidence" value="ECO:0007669"/>
    <property type="project" value="UniProtKB-EC"/>
</dbReference>
<dbReference type="OrthoDB" id="658698at2"/>
<sequence>MRNLKKTYDGWALVTGASSGIGKEMARELAAQKFDLILVARNQDALDQLSHELVLQHDIQTRVIALDLVQEGAAAALHAQVEDLDVGLLIASAGIDEMGPFLEKDYTDLRRMIRLNVDAPSELAHLFGTAMAAEQTPGRKRAGIILVSSLFAYQGTPNFAVYAATKAYVLTLGEALTVEMSKQGIDVLTLSPGLTATPFADGLKMNAALLPMVAQNPRRVARVGLRNLGRKMSVVSGMLNKAYAWENRLIPRSWPVYLFGFLIENAMRSYQKRIDKTPAKKASA</sequence>
<dbReference type="RefSeq" id="WP_099247515.1">
    <property type="nucleotide sequence ID" value="NZ_FXXP01000002.1"/>
</dbReference>
<keyword evidence="2 3" id="KW-0560">Oxidoreductase</keyword>
<dbReference type="PANTHER" id="PTHR43899">
    <property type="entry name" value="RH59310P"/>
    <property type="match status" value="1"/>
</dbReference>
<dbReference type="Pfam" id="PF00106">
    <property type="entry name" value="adh_short"/>
    <property type="match status" value="1"/>
</dbReference>
<name>A0A238JGC6_9RHOB</name>
<gene>
    <name evidence="3" type="primary">pldh-t</name>
    <name evidence="3" type="ORF">TRP8649_03611</name>
</gene>
<accession>A0A238JGC6</accession>
<dbReference type="Proteomes" id="UP000225972">
    <property type="component" value="Unassembled WGS sequence"/>
</dbReference>
<dbReference type="EC" id="1.1.1.107" evidence="3"/>
<keyword evidence="4" id="KW-1185">Reference proteome</keyword>
<dbReference type="PIRSF" id="PIRSF000126">
    <property type="entry name" value="11-beta-HSD1"/>
    <property type="match status" value="1"/>
</dbReference>
<evidence type="ECO:0000313" key="3">
    <source>
        <dbReference type="EMBL" id="SMX29475.1"/>
    </source>
</evidence>
<dbReference type="InterPro" id="IPR036291">
    <property type="entry name" value="NAD(P)-bd_dom_sf"/>
</dbReference>
<dbReference type="AlphaFoldDB" id="A0A238JGC6"/>
<dbReference type="InterPro" id="IPR051019">
    <property type="entry name" value="VLCFA-Steroid_DH"/>
</dbReference>
<reference evidence="4" key="1">
    <citation type="submission" date="2017-05" db="EMBL/GenBank/DDBJ databases">
        <authorList>
            <person name="Rodrigo-Torres L."/>
            <person name="Arahal R. D."/>
            <person name="Lucena T."/>
        </authorList>
    </citation>
    <scope>NUCLEOTIDE SEQUENCE [LARGE SCALE GENOMIC DNA]</scope>
    <source>
        <strain evidence="4">CECT 8649</strain>
    </source>
</reference>
<dbReference type="InterPro" id="IPR002347">
    <property type="entry name" value="SDR_fam"/>
</dbReference>
<comment type="similarity">
    <text evidence="1">Belongs to the short-chain dehydrogenases/reductases (SDR) family.</text>
</comment>
<dbReference type="SUPFAM" id="SSF51735">
    <property type="entry name" value="NAD(P)-binding Rossmann-fold domains"/>
    <property type="match status" value="1"/>
</dbReference>
<dbReference type="Gene3D" id="3.40.50.720">
    <property type="entry name" value="NAD(P)-binding Rossmann-like Domain"/>
    <property type="match status" value="1"/>
</dbReference>
<evidence type="ECO:0000256" key="1">
    <source>
        <dbReference type="ARBA" id="ARBA00006484"/>
    </source>
</evidence>
<evidence type="ECO:0000313" key="4">
    <source>
        <dbReference type="Proteomes" id="UP000225972"/>
    </source>
</evidence>
<evidence type="ECO:0000256" key="2">
    <source>
        <dbReference type="ARBA" id="ARBA00023002"/>
    </source>
</evidence>
<organism evidence="3 4">
    <name type="scientific">Pelagimonas phthalicica</name>
    <dbReference type="NCBI Taxonomy" id="1037362"/>
    <lineage>
        <taxon>Bacteria</taxon>
        <taxon>Pseudomonadati</taxon>
        <taxon>Pseudomonadota</taxon>
        <taxon>Alphaproteobacteria</taxon>
        <taxon>Rhodobacterales</taxon>
        <taxon>Roseobacteraceae</taxon>
        <taxon>Pelagimonas</taxon>
    </lineage>
</organism>
<dbReference type="EMBL" id="FXXP01000002">
    <property type="protein sequence ID" value="SMX29475.1"/>
    <property type="molecule type" value="Genomic_DNA"/>
</dbReference>